<keyword evidence="3" id="KW-1185">Reference proteome</keyword>
<evidence type="ECO:0000313" key="3">
    <source>
        <dbReference type="Proteomes" id="UP000054321"/>
    </source>
</evidence>
<dbReference type="InterPro" id="IPR013320">
    <property type="entry name" value="ConA-like_dom_sf"/>
</dbReference>
<dbReference type="HOGENOM" id="CLU_066466_0_1_1"/>
<feature type="non-terminal residue" evidence="2">
    <location>
        <position position="218"/>
    </location>
</feature>
<proteinExistence type="predicted"/>
<dbReference type="PANTHER" id="PTHR37536">
    <property type="entry name" value="PUTATIVE (AFU_ORTHOLOGUE AFUA_3G02970)-RELATED"/>
    <property type="match status" value="1"/>
</dbReference>
<reference evidence="3" key="2">
    <citation type="submission" date="2015-01" db="EMBL/GenBank/DDBJ databases">
        <title>Evolutionary Origins and Diversification of the Mycorrhizal Mutualists.</title>
        <authorList>
            <consortium name="DOE Joint Genome Institute"/>
            <consortium name="Mycorrhizal Genomics Consortium"/>
            <person name="Kohler A."/>
            <person name="Kuo A."/>
            <person name="Nagy L.G."/>
            <person name="Floudas D."/>
            <person name="Copeland A."/>
            <person name="Barry K.W."/>
            <person name="Cichocki N."/>
            <person name="Veneault-Fourrey C."/>
            <person name="LaButti K."/>
            <person name="Lindquist E.A."/>
            <person name="Lipzen A."/>
            <person name="Lundell T."/>
            <person name="Morin E."/>
            <person name="Murat C."/>
            <person name="Riley R."/>
            <person name="Ohm R."/>
            <person name="Sun H."/>
            <person name="Tunlid A."/>
            <person name="Henrissat B."/>
            <person name="Grigoriev I.V."/>
            <person name="Hibbett D.S."/>
            <person name="Martin F."/>
        </authorList>
    </citation>
    <scope>NUCLEOTIDE SEQUENCE [LARGE SCALE GENOMIC DNA]</scope>
    <source>
        <strain evidence="3">Zn</strain>
    </source>
</reference>
<dbReference type="PRINTS" id="PR00977">
    <property type="entry name" value="SCYTLDPTASE"/>
</dbReference>
<evidence type="ECO:0000313" key="2">
    <source>
        <dbReference type="EMBL" id="KIM94753.1"/>
    </source>
</evidence>
<sequence length="218" mass="23102">KNDSSTIFSPNWAGASIDPPPIGQTFNYVIGQFTLPTPSCPPGSSGDSCGASVWVGIDGDKPTRPLLQAGISLEVSNTGIVSYQAWSEWVPNFEFFDNFSMSAGDEISISVKAVTPSEGIVTVTNISTGQSVSRTLDAPDSTQTLIGQSAEWIVEDYGLSGSLVPFANFGTVIFTNCAASTESETHNLDNAFIWELDQAGQALTNVVIASPTEFSIQY</sequence>
<accession>A0A0C3C784</accession>
<dbReference type="InterPro" id="IPR000250">
    <property type="entry name" value="Peptidase_G1"/>
</dbReference>
<gene>
    <name evidence="2" type="ORF">OIDMADRAFT_66031</name>
</gene>
<dbReference type="Pfam" id="PF01828">
    <property type="entry name" value="Peptidase_A4"/>
    <property type="match status" value="1"/>
</dbReference>
<reference evidence="2 3" key="1">
    <citation type="submission" date="2014-04" db="EMBL/GenBank/DDBJ databases">
        <authorList>
            <consortium name="DOE Joint Genome Institute"/>
            <person name="Kuo A."/>
            <person name="Martino E."/>
            <person name="Perotto S."/>
            <person name="Kohler A."/>
            <person name="Nagy L.G."/>
            <person name="Floudas D."/>
            <person name="Copeland A."/>
            <person name="Barry K.W."/>
            <person name="Cichocki N."/>
            <person name="Veneault-Fourrey C."/>
            <person name="LaButti K."/>
            <person name="Lindquist E.A."/>
            <person name="Lipzen A."/>
            <person name="Lundell T."/>
            <person name="Morin E."/>
            <person name="Murat C."/>
            <person name="Sun H."/>
            <person name="Tunlid A."/>
            <person name="Henrissat B."/>
            <person name="Grigoriev I.V."/>
            <person name="Hibbett D.S."/>
            <person name="Martin F."/>
            <person name="Nordberg H.P."/>
            <person name="Cantor M.N."/>
            <person name="Hua S.X."/>
        </authorList>
    </citation>
    <scope>NUCLEOTIDE SEQUENCE [LARGE SCALE GENOMIC DNA]</scope>
    <source>
        <strain evidence="2 3">Zn</strain>
    </source>
</reference>
<dbReference type="OrthoDB" id="2862635at2759"/>
<name>A0A0C3C784_OIDMZ</name>
<evidence type="ECO:0000256" key="1">
    <source>
        <dbReference type="PIRSR" id="PIRSR600250-50"/>
    </source>
</evidence>
<evidence type="ECO:0008006" key="4">
    <source>
        <dbReference type="Google" id="ProtNLM"/>
    </source>
</evidence>
<dbReference type="SUPFAM" id="SSF49899">
    <property type="entry name" value="Concanavalin A-like lectins/glucanases"/>
    <property type="match status" value="1"/>
</dbReference>
<dbReference type="GO" id="GO:0006508">
    <property type="term" value="P:proteolysis"/>
    <property type="evidence" value="ECO:0007669"/>
    <property type="project" value="InterPro"/>
</dbReference>
<dbReference type="Gene3D" id="2.60.120.700">
    <property type="entry name" value="Peptidase G1"/>
    <property type="match status" value="1"/>
</dbReference>
<feature type="non-terminal residue" evidence="2">
    <location>
        <position position="1"/>
    </location>
</feature>
<protein>
    <recommendedName>
        <fullName evidence="4">Concanavalin A-like lectin/glucanase</fullName>
    </recommendedName>
</protein>
<dbReference type="InParanoid" id="A0A0C3C784"/>
<organism evidence="2 3">
    <name type="scientific">Oidiodendron maius (strain Zn)</name>
    <dbReference type="NCBI Taxonomy" id="913774"/>
    <lineage>
        <taxon>Eukaryota</taxon>
        <taxon>Fungi</taxon>
        <taxon>Dikarya</taxon>
        <taxon>Ascomycota</taxon>
        <taxon>Pezizomycotina</taxon>
        <taxon>Leotiomycetes</taxon>
        <taxon>Leotiomycetes incertae sedis</taxon>
        <taxon>Myxotrichaceae</taxon>
        <taxon>Oidiodendron</taxon>
    </lineage>
</organism>
<dbReference type="Proteomes" id="UP000054321">
    <property type="component" value="Unassembled WGS sequence"/>
</dbReference>
<dbReference type="CDD" id="cd13426">
    <property type="entry name" value="Peptidase_G1"/>
    <property type="match status" value="1"/>
</dbReference>
<dbReference type="AlphaFoldDB" id="A0A0C3C784"/>
<dbReference type="InterPro" id="IPR038656">
    <property type="entry name" value="Peptidase_G1_sf"/>
</dbReference>
<dbReference type="GO" id="GO:0070007">
    <property type="term" value="F:glutamic-type endopeptidase activity"/>
    <property type="evidence" value="ECO:0007669"/>
    <property type="project" value="InterPro"/>
</dbReference>
<dbReference type="EMBL" id="KN832889">
    <property type="protein sequence ID" value="KIM94753.1"/>
    <property type="molecule type" value="Genomic_DNA"/>
</dbReference>
<feature type="active site" description="Proton acceptor" evidence="1">
    <location>
        <position position="155"/>
    </location>
</feature>
<dbReference type="PANTHER" id="PTHR37536:SF1">
    <property type="entry name" value="ASPERGILLOPEPSIN, PUTAITVE (AFU_ORTHOLOGUE AFUA_7G01200)"/>
    <property type="match status" value="1"/>
</dbReference>